<dbReference type="GO" id="GO:0005737">
    <property type="term" value="C:cytoplasm"/>
    <property type="evidence" value="ECO:0007669"/>
    <property type="project" value="InterPro"/>
</dbReference>
<keyword evidence="6" id="KW-1185">Reference proteome</keyword>
<evidence type="ECO:0000256" key="1">
    <source>
        <dbReference type="ARBA" id="ARBA00022642"/>
    </source>
</evidence>
<evidence type="ECO:0000313" key="5">
    <source>
        <dbReference type="EMBL" id="PCE63707.1"/>
    </source>
</evidence>
<keyword evidence="3" id="KW-0663">Pyridoxal phosphate</keyword>
<name>A0A2A4G4Y4_9FLAO</name>
<dbReference type="Proteomes" id="UP000219559">
    <property type="component" value="Unassembled WGS sequence"/>
</dbReference>
<reference evidence="5 6" key="1">
    <citation type="submission" date="2017-04" db="EMBL/GenBank/DDBJ databases">
        <title>A new member of the family Flavobacteriaceae isolated from ascidians.</title>
        <authorList>
            <person name="Chen L."/>
        </authorList>
    </citation>
    <scope>NUCLEOTIDE SEQUENCE [LARGE SCALE GENOMIC DNA]</scope>
    <source>
        <strain evidence="5 6">HQA918</strain>
    </source>
</reference>
<accession>A0A2A4G4Y4</accession>
<dbReference type="InterPro" id="IPR015421">
    <property type="entry name" value="PyrdxlP-dep_Trfase_major"/>
</dbReference>
<protein>
    <submittedName>
        <fullName evidence="5">Aminotransferase class V</fullName>
    </submittedName>
</protein>
<dbReference type="SUPFAM" id="SSF53383">
    <property type="entry name" value="PLP-dependent transferases"/>
    <property type="match status" value="1"/>
</dbReference>
<evidence type="ECO:0000256" key="3">
    <source>
        <dbReference type="ARBA" id="ARBA00022898"/>
    </source>
</evidence>
<dbReference type="EMBL" id="NBWU01000004">
    <property type="protein sequence ID" value="PCE63707.1"/>
    <property type="molecule type" value="Genomic_DNA"/>
</dbReference>
<dbReference type="GO" id="GO:0008483">
    <property type="term" value="F:transaminase activity"/>
    <property type="evidence" value="ECO:0007669"/>
    <property type="project" value="UniProtKB-KW"/>
</dbReference>
<evidence type="ECO:0000259" key="4">
    <source>
        <dbReference type="Pfam" id="PF00266"/>
    </source>
</evidence>
<dbReference type="GO" id="GO:0043420">
    <property type="term" value="P:anthranilate metabolic process"/>
    <property type="evidence" value="ECO:0007669"/>
    <property type="project" value="TreeGrafter"/>
</dbReference>
<dbReference type="OrthoDB" id="513408at2"/>
<comment type="caution">
    <text evidence="5">The sequence shown here is derived from an EMBL/GenBank/DDBJ whole genome shotgun (WGS) entry which is preliminary data.</text>
</comment>
<dbReference type="GO" id="GO:0030429">
    <property type="term" value="F:kynureninase activity"/>
    <property type="evidence" value="ECO:0007669"/>
    <property type="project" value="InterPro"/>
</dbReference>
<proteinExistence type="predicted"/>
<keyword evidence="2" id="KW-0378">Hydrolase</keyword>
<dbReference type="GO" id="GO:0019441">
    <property type="term" value="P:L-tryptophan catabolic process to kynurenine"/>
    <property type="evidence" value="ECO:0007669"/>
    <property type="project" value="TreeGrafter"/>
</dbReference>
<dbReference type="InterPro" id="IPR010111">
    <property type="entry name" value="Kynureninase"/>
</dbReference>
<gene>
    <name evidence="5" type="ORF">B7P33_10550</name>
</gene>
<feature type="domain" description="Aminotransferase class V" evidence="4">
    <location>
        <begin position="55"/>
        <end position="227"/>
    </location>
</feature>
<dbReference type="GO" id="GO:0030170">
    <property type="term" value="F:pyridoxal phosphate binding"/>
    <property type="evidence" value="ECO:0007669"/>
    <property type="project" value="InterPro"/>
</dbReference>
<dbReference type="Gene3D" id="3.90.1150.10">
    <property type="entry name" value="Aspartate Aminotransferase, domain 1"/>
    <property type="match status" value="1"/>
</dbReference>
<organism evidence="5 6">
    <name type="scientific">Sediminicola luteus</name>
    <dbReference type="NCBI Taxonomy" id="319238"/>
    <lineage>
        <taxon>Bacteria</taxon>
        <taxon>Pseudomonadati</taxon>
        <taxon>Bacteroidota</taxon>
        <taxon>Flavobacteriia</taxon>
        <taxon>Flavobacteriales</taxon>
        <taxon>Flavobacteriaceae</taxon>
        <taxon>Sediminicola</taxon>
    </lineage>
</organism>
<dbReference type="InterPro" id="IPR015424">
    <property type="entry name" value="PyrdxlP-dep_Trfase"/>
</dbReference>
<dbReference type="Gene3D" id="3.40.640.10">
    <property type="entry name" value="Type I PLP-dependent aspartate aminotransferase-like (Major domain)"/>
    <property type="match status" value="1"/>
</dbReference>
<dbReference type="InterPro" id="IPR000192">
    <property type="entry name" value="Aminotrans_V_dom"/>
</dbReference>
<keyword evidence="1" id="KW-0662">Pyridine nucleotide biosynthesis</keyword>
<dbReference type="PANTHER" id="PTHR14084">
    <property type="entry name" value="KYNURENINASE"/>
    <property type="match status" value="1"/>
</dbReference>
<sequence>MKDQKSLFALDPKVHYLNCSYKAPMLRSVAEAGQSAMQKSMQPYTISSDDFFDGQARVRNKFAQLVGAHADEVVSLPATSYGFASVLNNISAMGGHKKAITVSDAFPSGYFSLQRWCTENGAALEVVEVDRSLELPGADWNARLLEAIDKDTAVVLVPSVHWMTGLRFQLEAIGGKCASVGAAFLVDGTQSVGALPIDVKKCQIDALICAGYKWLMGPYGIALGYIAGKFHAGIPLEESWMNRKNARNFGDLTNYSVEYAEGAGRYNVGEMSHFILMPMMEAALDQILAWSPMGIQEYTGQLVLPLLGYFKEKTVPIEPLPYFSSHLFGIKLPKELSATVFKSNLEEAHVFLSQRGEFIRIALNMFNTTEDIATLIDVFEKTYHNGAK</sequence>
<evidence type="ECO:0000256" key="2">
    <source>
        <dbReference type="ARBA" id="ARBA00022801"/>
    </source>
</evidence>
<keyword evidence="5" id="KW-0032">Aminotransferase</keyword>
<dbReference type="AlphaFoldDB" id="A0A2A4G4Y4"/>
<dbReference type="InterPro" id="IPR015422">
    <property type="entry name" value="PyrdxlP-dep_Trfase_small"/>
</dbReference>
<dbReference type="RefSeq" id="WP_097442423.1">
    <property type="nucleotide sequence ID" value="NZ_NBWU01000004.1"/>
</dbReference>
<dbReference type="Pfam" id="PF00266">
    <property type="entry name" value="Aminotran_5"/>
    <property type="match status" value="1"/>
</dbReference>
<dbReference type="PANTHER" id="PTHR14084:SF0">
    <property type="entry name" value="KYNURENINASE"/>
    <property type="match status" value="1"/>
</dbReference>
<evidence type="ECO:0000313" key="6">
    <source>
        <dbReference type="Proteomes" id="UP000219559"/>
    </source>
</evidence>
<keyword evidence="5" id="KW-0808">Transferase</keyword>
<dbReference type="GO" id="GO:0009435">
    <property type="term" value="P:NAD+ biosynthetic process"/>
    <property type="evidence" value="ECO:0007669"/>
    <property type="project" value="InterPro"/>
</dbReference>